<organism evidence="1 2">
    <name type="scientific">Spirulina subsalsa FACHB-351</name>
    <dbReference type="NCBI Taxonomy" id="234711"/>
    <lineage>
        <taxon>Bacteria</taxon>
        <taxon>Bacillati</taxon>
        <taxon>Cyanobacteriota</taxon>
        <taxon>Cyanophyceae</taxon>
        <taxon>Spirulinales</taxon>
        <taxon>Spirulinaceae</taxon>
        <taxon>Spirulina</taxon>
    </lineage>
</organism>
<dbReference type="EMBL" id="JAIHOM010000165">
    <property type="protein sequence ID" value="MCW6038717.1"/>
    <property type="molecule type" value="Genomic_DNA"/>
</dbReference>
<gene>
    <name evidence="1" type="ORF">K4A83_20930</name>
</gene>
<dbReference type="Proteomes" id="UP001526426">
    <property type="component" value="Unassembled WGS sequence"/>
</dbReference>
<protein>
    <submittedName>
        <fullName evidence="1">Tetratricopeptide repeat protein</fullName>
    </submittedName>
</protein>
<evidence type="ECO:0000313" key="2">
    <source>
        <dbReference type="Proteomes" id="UP001526426"/>
    </source>
</evidence>
<dbReference type="SUPFAM" id="SSF48452">
    <property type="entry name" value="TPR-like"/>
    <property type="match status" value="1"/>
</dbReference>
<sequence>MQETAIASYQRAIQLDPNNALAHYNLGAALREQGKLEEAIAPVFH</sequence>
<reference evidence="1 2" key="1">
    <citation type="submission" date="2021-08" db="EMBL/GenBank/DDBJ databases">
        <title>Draft genome sequence of Spirulina subsalsa with high tolerance to salinity and hype-accumulation of phycocyanin.</title>
        <authorList>
            <person name="Pei H."/>
            <person name="Jiang L."/>
        </authorList>
    </citation>
    <scope>NUCLEOTIDE SEQUENCE [LARGE SCALE GENOMIC DNA]</scope>
    <source>
        <strain evidence="1 2">FACHB-351</strain>
    </source>
</reference>
<accession>A0ABT3LB51</accession>
<comment type="caution">
    <text evidence="1">The sequence shown here is derived from an EMBL/GenBank/DDBJ whole genome shotgun (WGS) entry which is preliminary data.</text>
</comment>
<dbReference type="Gene3D" id="1.25.40.10">
    <property type="entry name" value="Tetratricopeptide repeat domain"/>
    <property type="match status" value="1"/>
</dbReference>
<dbReference type="InterPro" id="IPR011990">
    <property type="entry name" value="TPR-like_helical_dom_sf"/>
</dbReference>
<evidence type="ECO:0000313" key="1">
    <source>
        <dbReference type="EMBL" id="MCW6038717.1"/>
    </source>
</evidence>
<name>A0ABT3LB51_9CYAN</name>
<dbReference type="Pfam" id="PF13414">
    <property type="entry name" value="TPR_11"/>
    <property type="match status" value="1"/>
</dbReference>
<keyword evidence="2" id="KW-1185">Reference proteome</keyword>
<proteinExistence type="predicted"/>